<dbReference type="RefSeq" id="XP_016623461.1">
    <property type="nucleotide sequence ID" value="XM_016759940.1"/>
</dbReference>
<name>A0A0D2GEH5_CLAB1</name>
<organism evidence="1 2">
    <name type="scientific">Cladophialophora bantiana (strain ATCC 10958 / CBS 173.52 / CDC B-1940 / NIH 8579)</name>
    <name type="common">Xylohypha bantiana</name>
    <dbReference type="NCBI Taxonomy" id="1442370"/>
    <lineage>
        <taxon>Eukaryota</taxon>
        <taxon>Fungi</taxon>
        <taxon>Dikarya</taxon>
        <taxon>Ascomycota</taxon>
        <taxon>Pezizomycotina</taxon>
        <taxon>Eurotiomycetes</taxon>
        <taxon>Chaetothyriomycetidae</taxon>
        <taxon>Chaetothyriales</taxon>
        <taxon>Herpotrichiellaceae</taxon>
        <taxon>Cladophialophora</taxon>
    </lineage>
</organism>
<evidence type="ECO:0000313" key="2">
    <source>
        <dbReference type="Proteomes" id="UP000053789"/>
    </source>
</evidence>
<gene>
    <name evidence="1" type="ORF">Z519_02183</name>
</gene>
<evidence type="ECO:0008006" key="3">
    <source>
        <dbReference type="Google" id="ProtNLM"/>
    </source>
</evidence>
<dbReference type="AlphaFoldDB" id="A0A0D2GEH5"/>
<keyword evidence="2" id="KW-1185">Reference proteome</keyword>
<dbReference type="HOGENOM" id="CLU_1299568_0_0_1"/>
<dbReference type="EMBL" id="KN846982">
    <property type="protein sequence ID" value="KIW96792.1"/>
    <property type="molecule type" value="Genomic_DNA"/>
</dbReference>
<protein>
    <recommendedName>
        <fullName evidence="3">EthD domain-containing protein</fullName>
    </recommendedName>
</protein>
<proteinExistence type="predicted"/>
<accession>A0A0D2GEH5</accession>
<dbReference type="GeneID" id="27695111"/>
<evidence type="ECO:0000313" key="1">
    <source>
        <dbReference type="EMBL" id="KIW96792.1"/>
    </source>
</evidence>
<reference evidence="1" key="1">
    <citation type="submission" date="2015-01" db="EMBL/GenBank/DDBJ databases">
        <title>The Genome Sequence of Cladophialophora bantiana CBS 173.52.</title>
        <authorList>
            <consortium name="The Broad Institute Genomics Platform"/>
            <person name="Cuomo C."/>
            <person name="de Hoog S."/>
            <person name="Gorbushina A."/>
            <person name="Stielow B."/>
            <person name="Teixiera M."/>
            <person name="Abouelleil A."/>
            <person name="Chapman S.B."/>
            <person name="Priest M."/>
            <person name="Young S.K."/>
            <person name="Wortman J."/>
            <person name="Nusbaum C."/>
            <person name="Birren B."/>
        </authorList>
    </citation>
    <scope>NUCLEOTIDE SEQUENCE [LARGE SCALE GENOMIC DNA]</scope>
    <source>
        <strain evidence="1">CBS 173.52</strain>
    </source>
</reference>
<dbReference type="Proteomes" id="UP000053789">
    <property type="component" value="Unassembled WGS sequence"/>
</dbReference>
<sequence length="212" mass="23558">MSSFAFTSEIAFALYRPHNEEGPEWLRFRQGDHSGLLYKVIENPMGRPAPDDKTYLVISSQIRTTPEDANAGTLLDSKYADTEIRTYTLLEVYDPRGLGISNAVSPLILQAEASPADIKEFQDFYRVDHTVMMAKHPGYRRTALYQLQSVLKPAQQPQEPAPVLILHEFDTFDEVGGPITQASIVTPLATKVFGAVKSMISRGIQLESAGNK</sequence>
<dbReference type="VEuPathDB" id="FungiDB:Z519_02183"/>
<dbReference type="OrthoDB" id="2851338at2759"/>